<dbReference type="InterPro" id="IPR036388">
    <property type="entry name" value="WH-like_DNA-bd_sf"/>
</dbReference>
<dbReference type="KEGG" id="afx:JZ786_03380"/>
<dbReference type="InterPro" id="IPR036390">
    <property type="entry name" value="WH_DNA-bd_sf"/>
</dbReference>
<dbReference type="PANTHER" id="PTHR33164">
    <property type="entry name" value="TRANSCRIPTIONAL REGULATOR, MARR FAMILY"/>
    <property type="match status" value="1"/>
</dbReference>
<organism evidence="3 4">
    <name type="scientific">Alicyclobacillus mengziensis</name>
    <dbReference type="NCBI Taxonomy" id="2931921"/>
    <lineage>
        <taxon>Bacteria</taxon>
        <taxon>Bacillati</taxon>
        <taxon>Bacillota</taxon>
        <taxon>Bacilli</taxon>
        <taxon>Bacillales</taxon>
        <taxon>Alicyclobacillaceae</taxon>
        <taxon>Alicyclobacillus</taxon>
    </lineage>
</organism>
<dbReference type="GO" id="GO:0003700">
    <property type="term" value="F:DNA-binding transcription factor activity"/>
    <property type="evidence" value="ECO:0007669"/>
    <property type="project" value="InterPro"/>
</dbReference>
<dbReference type="InterPro" id="IPR000835">
    <property type="entry name" value="HTH_MarR-typ"/>
</dbReference>
<evidence type="ECO:0000256" key="1">
    <source>
        <dbReference type="ARBA" id="ARBA00023125"/>
    </source>
</evidence>
<dbReference type="GO" id="GO:0006950">
    <property type="term" value="P:response to stress"/>
    <property type="evidence" value="ECO:0007669"/>
    <property type="project" value="TreeGrafter"/>
</dbReference>
<dbReference type="AlphaFoldDB" id="A0A9X7W0S3"/>
<dbReference type="InterPro" id="IPR039422">
    <property type="entry name" value="MarR/SlyA-like"/>
</dbReference>
<feature type="domain" description="HTH marR-type" evidence="2">
    <location>
        <begin position="7"/>
        <end position="142"/>
    </location>
</feature>
<dbReference type="SMART" id="SM00347">
    <property type="entry name" value="HTH_MARR"/>
    <property type="match status" value="1"/>
</dbReference>
<name>A0A9X7W0S3_9BACL</name>
<dbReference type="SUPFAM" id="SSF46785">
    <property type="entry name" value="Winged helix' DNA-binding domain"/>
    <property type="match status" value="1"/>
</dbReference>
<dbReference type="PROSITE" id="PS50995">
    <property type="entry name" value="HTH_MARR_2"/>
    <property type="match status" value="1"/>
</dbReference>
<dbReference type="GO" id="GO:0003677">
    <property type="term" value="F:DNA binding"/>
    <property type="evidence" value="ECO:0007669"/>
    <property type="project" value="UniProtKB-KW"/>
</dbReference>
<dbReference type="Gene3D" id="1.10.10.10">
    <property type="entry name" value="Winged helix-like DNA-binding domain superfamily/Winged helix DNA-binding domain"/>
    <property type="match status" value="1"/>
</dbReference>
<keyword evidence="4" id="KW-1185">Reference proteome</keyword>
<dbReference type="RefSeq" id="WP_206657408.1">
    <property type="nucleotide sequence ID" value="NZ_CP071182.1"/>
</dbReference>
<sequence length="142" mass="16518">MMDTRPTKKEYEELAEFRYRLRKFLHFSELAATAVGITPNQHQLLLSIAGFPGRDWMTPTEIAERLQVRHHSALGLIQRCEKIDLVRRFDNPADRRSVCIELTENGRAVLEQLTIQHQSELRRLGLSHTNFMTKDIADMKDS</sequence>
<dbReference type="PANTHER" id="PTHR33164:SF104">
    <property type="entry name" value="TRANSCRIPTIONAL REGULATORY PROTEIN"/>
    <property type="match status" value="1"/>
</dbReference>
<dbReference type="PRINTS" id="PR00598">
    <property type="entry name" value="HTHMARR"/>
</dbReference>
<dbReference type="EMBL" id="CP071182">
    <property type="protein sequence ID" value="QSO48072.1"/>
    <property type="molecule type" value="Genomic_DNA"/>
</dbReference>
<evidence type="ECO:0000313" key="4">
    <source>
        <dbReference type="Proteomes" id="UP000663505"/>
    </source>
</evidence>
<gene>
    <name evidence="3" type="ORF">JZ786_03380</name>
</gene>
<evidence type="ECO:0000313" key="3">
    <source>
        <dbReference type="EMBL" id="QSO48072.1"/>
    </source>
</evidence>
<proteinExistence type="predicted"/>
<dbReference type="Proteomes" id="UP000663505">
    <property type="component" value="Chromosome"/>
</dbReference>
<keyword evidence="1" id="KW-0238">DNA-binding</keyword>
<evidence type="ECO:0000259" key="2">
    <source>
        <dbReference type="PROSITE" id="PS50995"/>
    </source>
</evidence>
<protein>
    <submittedName>
        <fullName evidence="3">MarR family transcriptional regulator</fullName>
    </submittedName>
</protein>
<accession>A0A9X7W0S3</accession>
<reference evidence="3 4" key="1">
    <citation type="submission" date="2021-02" db="EMBL/GenBank/DDBJ databases">
        <title>Alicyclobacillus curvatus sp. nov. and Alicyclobacillus mengziensis sp. nov., two acidophilic bacteria isolated from acid mine drainage.</title>
        <authorList>
            <person name="Huang Y."/>
        </authorList>
    </citation>
    <scope>NUCLEOTIDE SEQUENCE [LARGE SCALE GENOMIC DNA]</scope>
    <source>
        <strain evidence="3 4">S30H14</strain>
    </source>
</reference>
<dbReference type="Pfam" id="PF12802">
    <property type="entry name" value="MarR_2"/>
    <property type="match status" value="1"/>
</dbReference>